<comment type="subunit">
    <text evidence="9">The complex comprises the extracytoplasmic solute receptor protein and the two transmembrane proteins.</text>
</comment>
<sequence>MGVDDKIDELLEAQEREEARHLDEMDLGLRDAPSLLLFAILFITVFLQFFTRYVLNDSLSFTEELARYLLIILTFVAGIRCQLRDSHIRLEFLDDWAAKYLGALKLFALTLGLIFFSVSAWSLWTLINRTWYQQMISLPFPKYYLYFVVLAAIAITIAVHVWQLYRLVADRKEPKA</sequence>
<keyword evidence="6 9" id="KW-1133">Transmembrane helix</keyword>
<protein>
    <recommendedName>
        <fullName evidence="9">TRAP transporter small permease protein</fullName>
    </recommendedName>
</protein>
<organism evidence="12 14">
    <name type="scientific">Jannaschia seohaensis</name>
    <dbReference type="NCBI Taxonomy" id="475081"/>
    <lineage>
        <taxon>Bacteria</taxon>
        <taxon>Pseudomonadati</taxon>
        <taxon>Pseudomonadota</taxon>
        <taxon>Alphaproteobacteria</taxon>
        <taxon>Rhodobacterales</taxon>
        <taxon>Roseobacteraceae</taxon>
        <taxon>Jannaschia</taxon>
    </lineage>
</organism>
<evidence type="ECO:0000256" key="2">
    <source>
        <dbReference type="ARBA" id="ARBA00022448"/>
    </source>
</evidence>
<evidence type="ECO:0000256" key="4">
    <source>
        <dbReference type="ARBA" id="ARBA00022519"/>
    </source>
</evidence>
<proteinExistence type="inferred from homology"/>
<feature type="transmembrane region" description="Helical" evidence="9">
    <location>
        <begin position="144"/>
        <end position="165"/>
    </location>
</feature>
<keyword evidence="2 9" id="KW-0813">Transport</keyword>
<dbReference type="PANTHER" id="PTHR35011:SF11">
    <property type="entry name" value="TRAP TRANSPORTER SMALL PERMEASE PROTEIN"/>
    <property type="match status" value="1"/>
</dbReference>
<evidence type="ECO:0000256" key="1">
    <source>
        <dbReference type="ARBA" id="ARBA00004429"/>
    </source>
</evidence>
<keyword evidence="5 9" id="KW-0812">Transmembrane</keyword>
<keyword evidence="13" id="KW-1185">Reference proteome</keyword>
<dbReference type="Proteomes" id="UP000245839">
    <property type="component" value="Unassembled WGS sequence"/>
</dbReference>
<evidence type="ECO:0000256" key="6">
    <source>
        <dbReference type="ARBA" id="ARBA00022989"/>
    </source>
</evidence>
<feature type="domain" description="Tripartite ATP-independent periplasmic transporters DctQ component" evidence="10">
    <location>
        <begin position="42"/>
        <end position="168"/>
    </location>
</feature>
<dbReference type="OrthoDB" id="4964541at2"/>
<evidence type="ECO:0000256" key="8">
    <source>
        <dbReference type="ARBA" id="ARBA00038436"/>
    </source>
</evidence>
<keyword evidence="3" id="KW-1003">Cell membrane</keyword>
<evidence type="ECO:0000256" key="7">
    <source>
        <dbReference type="ARBA" id="ARBA00023136"/>
    </source>
</evidence>
<dbReference type="RefSeq" id="WP_109565920.1">
    <property type="nucleotide sequence ID" value="NZ_QGDJ01000013.1"/>
</dbReference>
<dbReference type="InterPro" id="IPR007387">
    <property type="entry name" value="TRAP_DctQ"/>
</dbReference>
<evidence type="ECO:0000313" key="13">
    <source>
        <dbReference type="Proteomes" id="UP000245839"/>
    </source>
</evidence>
<comment type="subcellular location">
    <subcellularLocation>
        <location evidence="1 9">Cell inner membrane</location>
        <topology evidence="1 9">Multi-pass membrane protein</topology>
    </subcellularLocation>
</comment>
<dbReference type="EMBL" id="QGDJ01000013">
    <property type="protein sequence ID" value="PWJ13863.1"/>
    <property type="molecule type" value="Genomic_DNA"/>
</dbReference>
<keyword evidence="4 9" id="KW-0997">Cell inner membrane</keyword>
<evidence type="ECO:0000256" key="5">
    <source>
        <dbReference type="ARBA" id="ARBA00022692"/>
    </source>
</evidence>
<dbReference type="AlphaFoldDB" id="A0A2Y9B1S4"/>
<gene>
    <name evidence="11" type="ORF">BCF38_11394</name>
    <name evidence="12" type="ORF">SAMN05421539_11394</name>
</gene>
<dbReference type="EMBL" id="UETC01000013">
    <property type="protein sequence ID" value="SSA50376.1"/>
    <property type="molecule type" value="Genomic_DNA"/>
</dbReference>
<reference evidence="12 14" key="1">
    <citation type="submission" date="2016-10" db="EMBL/GenBank/DDBJ databases">
        <authorList>
            <person name="Cai Z."/>
        </authorList>
    </citation>
    <scope>NUCLEOTIDE SEQUENCE [LARGE SCALE GENOMIC DNA]</scope>
    <source>
        <strain evidence="12 14">DSM 25227</strain>
    </source>
</reference>
<feature type="transmembrane region" description="Helical" evidence="9">
    <location>
        <begin position="104"/>
        <end position="124"/>
    </location>
</feature>
<comment type="similarity">
    <text evidence="8 9">Belongs to the TRAP transporter small permease family.</text>
</comment>
<dbReference type="Pfam" id="PF04290">
    <property type="entry name" value="DctQ"/>
    <property type="match status" value="1"/>
</dbReference>
<dbReference type="PANTHER" id="PTHR35011">
    <property type="entry name" value="2,3-DIKETO-L-GULONATE TRAP TRANSPORTER SMALL PERMEASE PROTEIN YIAM"/>
    <property type="match status" value="1"/>
</dbReference>
<evidence type="ECO:0000313" key="14">
    <source>
        <dbReference type="Proteomes" id="UP000251571"/>
    </source>
</evidence>
<keyword evidence="7 9" id="KW-0472">Membrane</keyword>
<name>A0A2Y9B1S4_9RHOB</name>
<dbReference type="GO" id="GO:0015740">
    <property type="term" value="P:C4-dicarboxylate transport"/>
    <property type="evidence" value="ECO:0007669"/>
    <property type="project" value="TreeGrafter"/>
</dbReference>
<evidence type="ECO:0000256" key="3">
    <source>
        <dbReference type="ARBA" id="ARBA00022475"/>
    </source>
</evidence>
<dbReference type="InterPro" id="IPR055348">
    <property type="entry name" value="DctQ"/>
</dbReference>
<evidence type="ECO:0000259" key="10">
    <source>
        <dbReference type="Pfam" id="PF04290"/>
    </source>
</evidence>
<evidence type="ECO:0000313" key="12">
    <source>
        <dbReference type="EMBL" id="SSA50376.1"/>
    </source>
</evidence>
<dbReference type="GO" id="GO:0005886">
    <property type="term" value="C:plasma membrane"/>
    <property type="evidence" value="ECO:0007669"/>
    <property type="project" value="UniProtKB-SubCell"/>
</dbReference>
<dbReference type="Proteomes" id="UP000251571">
    <property type="component" value="Unassembled WGS sequence"/>
</dbReference>
<feature type="transmembrane region" description="Helical" evidence="9">
    <location>
        <begin position="65"/>
        <end position="83"/>
    </location>
</feature>
<evidence type="ECO:0000256" key="9">
    <source>
        <dbReference type="RuleBase" id="RU369079"/>
    </source>
</evidence>
<feature type="transmembrane region" description="Helical" evidence="9">
    <location>
        <begin position="35"/>
        <end position="53"/>
    </location>
</feature>
<accession>A0A2Y9B1S4</accession>
<dbReference type="GO" id="GO:0022857">
    <property type="term" value="F:transmembrane transporter activity"/>
    <property type="evidence" value="ECO:0007669"/>
    <property type="project" value="UniProtKB-UniRule"/>
</dbReference>
<evidence type="ECO:0000313" key="11">
    <source>
        <dbReference type="EMBL" id="PWJ13863.1"/>
    </source>
</evidence>
<reference evidence="11 13" key="2">
    <citation type="submission" date="2018-03" db="EMBL/GenBank/DDBJ databases">
        <title>Genomic Encyclopedia of Archaeal and Bacterial Type Strains, Phase II (KMG-II): from individual species to whole genera.</title>
        <authorList>
            <person name="Goeker M."/>
        </authorList>
    </citation>
    <scope>NUCLEOTIDE SEQUENCE [LARGE SCALE GENOMIC DNA]</scope>
    <source>
        <strain evidence="11 13">DSM 25227</strain>
    </source>
</reference>
<comment type="function">
    <text evidence="9">Part of the tripartite ATP-independent periplasmic (TRAP) transport system.</text>
</comment>